<evidence type="ECO:0000313" key="1">
    <source>
        <dbReference type="EMBL" id="CFE37820.1"/>
    </source>
</evidence>
<name>A0A0U0QHG7_MYCTX</name>
<sequence>MGYGVDVQLDRDEQLPLAVGYLIDDEDCRLSQARNVVQKTFNGVFRRRRREYDRWLRIAKCRIKTLGVTRQFGCEQRHRDGACLDCSVEPANIVDALWCEDRNAVAGACEPLHVCTYGR</sequence>
<evidence type="ECO:0000313" key="7">
    <source>
        <dbReference type="EMBL" id="COW41075.1"/>
    </source>
</evidence>
<protein>
    <submittedName>
        <fullName evidence="6">Uncharacterized protein</fullName>
    </submittedName>
</protein>
<accession>A0A0U0QHG7</accession>
<dbReference type="EMBL" id="CSAJ01000342">
    <property type="protein sequence ID" value="COW41075.1"/>
    <property type="molecule type" value="Genomic_DNA"/>
</dbReference>
<proteinExistence type="predicted"/>
<evidence type="ECO:0000313" key="11">
    <source>
        <dbReference type="Proteomes" id="UP000046680"/>
    </source>
</evidence>
<dbReference type="EMBL" id="CFOH01000153">
    <property type="protein sequence ID" value="CFE48854.1"/>
    <property type="molecule type" value="Genomic_DNA"/>
</dbReference>
<dbReference type="EMBL" id="CSAE01000032">
    <property type="protein sequence ID" value="COV10514.1"/>
    <property type="molecule type" value="Genomic_DNA"/>
</dbReference>
<evidence type="ECO:0000313" key="8">
    <source>
        <dbReference type="Proteomes" id="UP000038802"/>
    </source>
</evidence>
<dbReference type="Proteomes" id="UP000048289">
    <property type="component" value="Unassembled WGS sequence"/>
</dbReference>
<dbReference type="EMBL" id="CNFU01000801">
    <property type="protein sequence ID" value="CKS53358.1"/>
    <property type="molecule type" value="Genomic_DNA"/>
</dbReference>
<evidence type="ECO:0000313" key="12">
    <source>
        <dbReference type="Proteomes" id="UP000046947"/>
    </source>
</evidence>
<dbReference type="Proteomes" id="UP000046947">
    <property type="component" value="Unassembled WGS sequence"/>
</dbReference>
<dbReference type="EMBL" id="CSAD01000042">
    <property type="protein sequence ID" value="COU86881.1"/>
    <property type="molecule type" value="Genomic_DNA"/>
</dbReference>
<evidence type="ECO:0000313" key="3">
    <source>
        <dbReference type="EMBL" id="CFR66153.1"/>
    </source>
</evidence>
<dbReference type="EMBL" id="CFOE01000068">
    <property type="protein sequence ID" value="CFE37820.1"/>
    <property type="molecule type" value="Genomic_DNA"/>
</dbReference>
<evidence type="ECO:0000313" key="9">
    <source>
        <dbReference type="Proteomes" id="UP000044938"/>
    </source>
</evidence>
<dbReference type="AlphaFoldDB" id="A0A0U0QHG7"/>
<dbReference type="Proteomes" id="UP000046680">
    <property type="component" value="Unassembled WGS sequence"/>
</dbReference>
<evidence type="ECO:0000313" key="10">
    <source>
        <dbReference type="Proteomes" id="UP000045842"/>
    </source>
</evidence>
<dbReference type="Proteomes" id="UP000038802">
    <property type="component" value="Unassembled WGS sequence"/>
</dbReference>
<evidence type="ECO:0000313" key="5">
    <source>
        <dbReference type="EMBL" id="COU86881.1"/>
    </source>
</evidence>
<evidence type="ECO:0000313" key="2">
    <source>
        <dbReference type="EMBL" id="CFE48854.1"/>
    </source>
</evidence>
<evidence type="ECO:0000313" key="14">
    <source>
        <dbReference type="Proteomes" id="UP000049023"/>
    </source>
</evidence>
<gene>
    <name evidence="3" type="ORF">ERS007657_00305</name>
    <name evidence="5" type="ORF">ERS007679_00536</name>
    <name evidence="1" type="ORF">ERS007681_00834</name>
    <name evidence="2" type="ORF">ERS007688_01258</name>
    <name evidence="6" type="ORF">ERS007703_00536</name>
    <name evidence="7" type="ORF">ERS007720_02588</name>
    <name evidence="4" type="ORF">ERS027661_03207</name>
</gene>
<evidence type="ECO:0000313" key="6">
    <source>
        <dbReference type="EMBL" id="COV10514.1"/>
    </source>
</evidence>
<dbReference type="Proteomes" id="UP000045842">
    <property type="component" value="Unassembled WGS sequence"/>
</dbReference>
<reference evidence="8 9" key="2">
    <citation type="submission" date="2015-03" db="EMBL/GenBank/DDBJ databases">
        <authorList>
            <consortium name="Pathogen Informatics"/>
        </authorList>
    </citation>
    <scope>NUCLEOTIDE SEQUENCE [LARGE SCALE GENOMIC DNA]</scope>
    <source>
        <strain evidence="4 14">Bir 187</strain>
        <strain evidence="3 11">C09601061</strain>
        <strain evidence="5 10">G09801536</strain>
        <strain evidence="1 13">G09901357</strain>
        <strain evidence="2 12">H09601792</strain>
        <strain evidence="8">K00500041</strain>
        <strain evidence="7 9">M09401471</strain>
    </source>
</reference>
<dbReference type="EMBL" id="CGCX01000061">
    <property type="protein sequence ID" value="CFR66153.1"/>
    <property type="molecule type" value="Genomic_DNA"/>
</dbReference>
<evidence type="ECO:0000313" key="4">
    <source>
        <dbReference type="EMBL" id="CKS53358.1"/>
    </source>
</evidence>
<dbReference type="Proteomes" id="UP000044938">
    <property type="component" value="Unassembled WGS sequence"/>
</dbReference>
<evidence type="ECO:0000313" key="13">
    <source>
        <dbReference type="Proteomes" id="UP000048289"/>
    </source>
</evidence>
<dbReference type="Proteomes" id="UP000049023">
    <property type="component" value="Unassembled WGS sequence"/>
</dbReference>
<reference evidence="6" key="1">
    <citation type="submission" date="2015-03" db="EMBL/GenBank/DDBJ databases">
        <authorList>
            <person name="Murphy D."/>
        </authorList>
    </citation>
    <scope>NUCLEOTIDE SEQUENCE [LARGE SCALE GENOMIC DNA]</scope>
    <source>
        <strain evidence="6">K00500041</strain>
    </source>
</reference>
<organism evidence="6 8">
    <name type="scientific">Mycobacterium tuberculosis</name>
    <dbReference type="NCBI Taxonomy" id="1773"/>
    <lineage>
        <taxon>Bacteria</taxon>
        <taxon>Bacillati</taxon>
        <taxon>Actinomycetota</taxon>
        <taxon>Actinomycetes</taxon>
        <taxon>Mycobacteriales</taxon>
        <taxon>Mycobacteriaceae</taxon>
        <taxon>Mycobacterium</taxon>
        <taxon>Mycobacterium tuberculosis complex</taxon>
    </lineage>
</organism>